<keyword evidence="2" id="KW-0472">Membrane</keyword>
<organism evidence="3 4">
    <name type="scientific">Lacticaseibacillus pantheris DSM 15945 = JCM 12539 = NBRC 106106</name>
    <dbReference type="NCBI Taxonomy" id="1423783"/>
    <lineage>
        <taxon>Bacteria</taxon>
        <taxon>Bacillati</taxon>
        <taxon>Bacillota</taxon>
        <taxon>Bacilli</taxon>
        <taxon>Lactobacillales</taxon>
        <taxon>Lactobacillaceae</taxon>
        <taxon>Lacticaseibacillus</taxon>
    </lineage>
</organism>
<feature type="transmembrane region" description="Helical" evidence="2">
    <location>
        <begin position="36"/>
        <end position="55"/>
    </location>
</feature>
<feature type="compositionally biased region" description="Basic and acidic residues" evidence="1">
    <location>
        <begin position="1"/>
        <end position="12"/>
    </location>
</feature>
<dbReference type="PATRIC" id="fig|1423783.4.peg.698"/>
<evidence type="ECO:0000256" key="1">
    <source>
        <dbReference type="SAM" id="MobiDB-lite"/>
    </source>
</evidence>
<gene>
    <name evidence="3" type="ORF">FC50_GL000675</name>
</gene>
<name>A0A0R1U6L7_9LACO</name>
<evidence type="ECO:0000313" key="3">
    <source>
        <dbReference type="EMBL" id="KRL86709.1"/>
    </source>
</evidence>
<dbReference type="EMBL" id="AZFJ01000040">
    <property type="protein sequence ID" value="KRL86709.1"/>
    <property type="molecule type" value="Genomic_DNA"/>
</dbReference>
<feature type="region of interest" description="Disordered" evidence="1">
    <location>
        <begin position="1"/>
        <end position="28"/>
    </location>
</feature>
<accession>A0A0R1U6L7</accession>
<dbReference type="AlphaFoldDB" id="A0A0R1U6L7"/>
<keyword evidence="4" id="KW-1185">Reference proteome</keyword>
<keyword evidence="2" id="KW-1133">Transmembrane helix</keyword>
<protein>
    <submittedName>
        <fullName evidence="3">Uncharacterized protein</fullName>
    </submittedName>
</protein>
<dbReference type="OrthoDB" id="2298266at2"/>
<dbReference type="Proteomes" id="UP000051922">
    <property type="component" value="Unassembled WGS sequence"/>
</dbReference>
<evidence type="ECO:0000256" key="2">
    <source>
        <dbReference type="SAM" id="Phobius"/>
    </source>
</evidence>
<evidence type="ECO:0000313" key="4">
    <source>
        <dbReference type="Proteomes" id="UP000051922"/>
    </source>
</evidence>
<sequence length="191" mass="20157">MGRMQRKQEQQRSRSVGRRSGVIQGQAKKRHHPGRWVAAILGIIVLVIVLGVVFFTPLNNAVRTASGGNDTVADKAVKSAVVSKLESAKTGNSTVDGAIDQVESTIKDTKVSAVMQAAKSESSMTSLLESKGMNSTQASAAANAVYSTSALDGVRSEVAKGNWYGVYQQAQKLSSSQGVDLSSVESALMQQ</sequence>
<keyword evidence="2" id="KW-0812">Transmembrane</keyword>
<proteinExistence type="predicted"/>
<dbReference type="RefSeq" id="WP_054648569.1">
    <property type="nucleotide sequence ID" value="NZ_BBAI01000001.1"/>
</dbReference>
<comment type="caution">
    <text evidence="3">The sequence shown here is derived from an EMBL/GenBank/DDBJ whole genome shotgun (WGS) entry which is preliminary data.</text>
</comment>
<reference evidence="3 4" key="1">
    <citation type="journal article" date="2015" name="Genome Announc.">
        <title>Expanding the biotechnology potential of lactobacilli through comparative genomics of 213 strains and associated genera.</title>
        <authorList>
            <person name="Sun Z."/>
            <person name="Harris H.M."/>
            <person name="McCann A."/>
            <person name="Guo C."/>
            <person name="Argimon S."/>
            <person name="Zhang W."/>
            <person name="Yang X."/>
            <person name="Jeffery I.B."/>
            <person name="Cooney J.C."/>
            <person name="Kagawa T.F."/>
            <person name="Liu W."/>
            <person name="Song Y."/>
            <person name="Salvetti E."/>
            <person name="Wrobel A."/>
            <person name="Rasinkangas P."/>
            <person name="Parkhill J."/>
            <person name="Rea M.C."/>
            <person name="O'Sullivan O."/>
            <person name="Ritari J."/>
            <person name="Douillard F.P."/>
            <person name="Paul Ross R."/>
            <person name="Yang R."/>
            <person name="Briner A.E."/>
            <person name="Felis G.E."/>
            <person name="de Vos W.M."/>
            <person name="Barrangou R."/>
            <person name="Klaenhammer T.R."/>
            <person name="Caufield P.W."/>
            <person name="Cui Y."/>
            <person name="Zhang H."/>
            <person name="O'Toole P.W."/>
        </authorList>
    </citation>
    <scope>NUCLEOTIDE SEQUENCE [LARGE SCALE GENOMIC DNA]</scope>
    <source>
        <strain evidence="3 4">DSM 15945</strain>
    </source>
</reference>